<keyword evidence="2" id="KW-0472">Membrane</keyword>
<dbReference type="Proteomes" id="UP001595821">
    <property type="component" value="Unassembled WGS sequence"/>
</dbReference>
<evidence type="ECO:0000259" key="3">
    <source>
        <dbReference type="Pfam" id="PF23994"/>
    </source>
</evidence>
<reference evidence="4 5" key="1">
    <citation type="journal article" date="2014" name="Int. J. Syst. Evol. Microbiol.">
        <title>Complete genome sequence of Corynebacterium casei LMG S-19264T (=DSM 44701T), isolated from a smear-ripened cheese.</title>
        <authorList>
            <consortium name="US DOE Joint Genome Institute (JGI-PGF)"/>
            <person name="Walter F."/>
            <person name="Albersmeier A."/>
            <person name="Kalinowski J."/>
            <person name="Ruckert C."/>
        </authorList>
    </citation>
    <scope>NUCLEOTIDE SEQUENCE [LARGE SCALE GENOMIC DNA]</scope>
    <source>
        <strain evidence="4 5">IBRC-M 10912</strain>
    </source>
</reference>
<dbReference type="RefSeq" id="WP_246966413.1">
    <property type="nucleotide sequence ID" value="NZ_CP095397.1"/>
</dbReference>
<evidence type="ECO:0000256" key="1">
    <source>
        <dbReference type="SAM" id="MobiDB-lite"/>
    </source>
</evidence>
<dbReference type="EMBL" id="JBHSDJ010000016">
    <property type="protein sequence ID" value="MFC4246822.1"/>
    <property type="molecule type" value="Genomic_DNA"/>
</dbReference>
<name>A0ABD5NXY0_9EURY</name>
<dbReference type="Pfam" id="PF23994">
    <property type="entry name" value="DUF7312"/>
    <property type="match status" value="1"/>
</dbReference>
<dbReference type="InterPro" id="IPR055736">
    <property type="entry name" value="DUF7312"/>
</dbReference>
<feature type="domain" description="DUF7312" evidence="3">
    <location>
        <begin position="32"/>
        <end position="84"/>
    </location>
</feature>
<dbReference type="GeneID" id="71854330"/>
<comment type="caution">
    <text evidence="4">The sequence shown here is derived from an EMBL/GenBank/DDBJ whole genome shotgun (WGS) entry which is preliminary data.</text>
</comment>
<sequence>MPADASEPGSDDRDVGRTDATERTDWSPTTFDDRERDDDGQGDEGDSFGPEPNSTPVEPGDPTLENATFVLLGAISMVLVMLRLAALVPA</sequence>
<organism evidence="4 5">
    <name type="scientific">Natribaculum luteum</name>
    <dbReference type="NCBI Taxonomy" id="1586232"/>
    <lineage>
        <taxon>Archaea</taxon>
        <taxon>Methanobacteriati</taxon>
        <taxon>Methanobacteriota</taxon>
        <taxon>Stenosarchaea group</taxon>
        <taxon>Halobacteria</taxon>
        <taxon>Halobacteriales</taxon>
        <taxon>Natrialbaceae</taxon>
        <taxon>Natribaculum</taxon>
    </lineage>
</organism>
<proteinExistence type="predicted"/>
<evidence type="ECO:0000313" key="5">
    <source>
        <dbReference type="Proteomes" id="UP001595821"/>
    </source>
</evidence>
<evidence type="ECO:0000256" key="2">
    <source>
        <dbReference type="SAM" id="Phobius"/>
    </source>
</evidence>
<feature type="compositionally biased region" description="Basic and acidic residues" evidence="1">
    <location>
        <begin position="10"/>
        <end position="39"/>
    </location>
</feature>
<accession>A0ABD5NXY0</accession>
<keyword evidence="2" id="KW-1133">Transmembrane helix</keyword>
<feature type="region of interest" description="Disordered" evidence="1">
    <location>
        <begin position="1"/>
        <end position="63"/>
    </location>
</feature>
<feature type="transmembrane region" description="Helical" evidence="2">
    <location>
        <begin position="67"/>
        <end position="88"/>
    </location>
</feature>
<keyword evidence="2" id="KW-0812">Transmembrane</keyword>
<protein>
    <recommendedName>
        <fullName evidence="3">DUF7312 domain-containing protein</fullName>
    </recommendedName>
</protein>
<evidence type="ECO:0000313" key="4">
    <source>
        <dbReference type="EMBL" id="MFC4246822.1"/>
    </source>
</evidence>
<gene>
    <name evidence="4" type="ORF">ACFOZ7_07385</name>
</gene>
<dbReference type="AlphaFoldDB" id="A0ABD5NXY0"/>